<dbReference type="Pfam" id="PF00447">
    <property type="entry name" value="HSF_DNA-bind"/>
    <property type="match status" value="1"/>
</dbReference>
<proteinExistence type="inferred from homology"/>
<dbReference type="GO" id="GO:0005634">
    <property type="term" value="C:nucleus"/>
    <property type="evidence" value="ECO:0007669"/>
    <property type="project" value="UniProtKB-SubCell"/>
</dbReference>
<evidence type="ECO:0000256" key="3">
    <source>
        <dbReference type="ARBA" id="ARBA00023125"/>
    </source>
</evidence>
<comment type="similarity">
    <text evidence="2 5">Belongs to the HSF family.</text>
</comment>
<dbReference type="AlphaFoldDB" id="A0A6P8INR5"/>
<dbReference type="OrthoDB" id="6418155at2759"/>
<feature type="compositionally biased region" description="Basic and acidic residues" evidence="6">
    <location>
        <begin position="167"/>
        <end position="178"/>
    </location>
</feature>
<dbReference type="PRINTS" id="PR00056">
    <property type="entry name" value="HSFDOMAIN"/>
</dbReference>
<evidence type="ECO:0000313" key="9">
    <source>
        <dbReference type="RefSeq" id="XP_031568145.1"/>
    </source>
</evidence>
<reference evidence="9" key="1">
    <citation type="submission" date="2025-08" db="UniProtKB">
        <authorList>
            <consortium name="RefSeq"/>
        </authorList>
    </citation>
    <scope>IDENTIFICATION</scope>
    <source>
        <tissue evidence="9">Tentacle</tissue>
    </source>
</reference>
<feature type="region of interest" description="Disordered" evidence="6">
    <location>
        <begin position="166"/>
        <end position="213"/>
    </location>
</feature>
<dbReference type="PANTHER" id="PTHR10015:SF465">
    <property type="entry name" value="HSF-TYPE DNA-BINDING DOMAIN-CONTAINING PROTEIN"/>
    <property type="match status" value="1"/>
</dbReference>
<keyword evidence="8" id="KW-1185">Reference proteome</keyword>
<evidence type="ECO:0000256" key="2">
    <source>
        <dbReference type="ARBA" id="ARBA00006403"/>
    </source>
</evidence>
<feature type="compositionally biased region" description="Polar residues" evidence="6">
    <location>
        <begin position="194"/>
        <end position="204"/>
    </location>
</feature>
<feature type="domain" description="HSF-type DNA-binding" evidence="7">
    <location>
        <begin position="15"/>
        <end position="118"/>
    </location>
</feature>
<dbReference type="InterPro" id="IPR000232">
    <property type="entry name" value="HSF_DNA-bd"/>
</dbReference>
<dbReference type="InterPro" id="IPR036388">
    <property type="entry name" value="WH-like_DNA-bd_sf"/>
</dbReference>
<dbReference type="PANTHER" id="PTHR10015">
    <property type="entry name" value="HEAT SHOCK TRANSCRIPTION FACTOR"/>
    <property type="match status" value="1"/>
</dbReference>
<evidence type="ECO:0000256" key="6">
    <source>
        <dbReference type="SAM" id="MobiDB-lite"/>
    </source>
</evidence>
<dbReference type="GO" id="GO:0043565">
    <property type="term" value="F:sequence-specific DNA binding"/>
    <property type="evidence" value="ECO:0007669"/>
    <property type="project" value="InterPro"/>
</dbReference>
<dbReference type="RefSeq" id="XP_031568145.1">
    <property type="nucleotide sequence ID" value="XM_031712285.1"/>
</dbReference>
<sequence length="281" mass="32304">MNRNSTHNIPVKGKPLKPFISILKALLQDERFHRAIKWSENGNALVITDGETFKKVVLDGSEEMFKTRNFTSFVRQLNLYGFKKVPVSGKGDPSRNMRFEHQHFRREHPELMHLVQRNCNSRKKKRPENVVNGKQRTTKRACSFQGGTYPSKRMKVKYFSDEYAGPDEDKSYSSDSEIHSTSSSGISSERSTPTKEVTFNSSDSIYEPTEEEALEQDDVQEYMLKKLQEEQMAVQLLLSLRNAAPYLSSAMPISTVTSYEQAPCPYYYSATPSFHSQYNHM</sequence>
<accession>A0A6P8INR5</accession>
<dbReference type="GO" id="GO:0003700">
    <property type="term" value="F:DNA-binding transcription factor activity"/>
    <property type="evidence" value="ECO:0007669"/>
    <property type="project" value="InterPro"/>
</dbReference>
<evidence type="ECO:0000256" key="4">
    <source>
        <dbReference type="ARBA" id="ARBA00023242"/>
    </source>
</evidence>
<dbReference type="KEGG" id="aten:116302888"/>
<dbReference type="Gene3D" id="1.10.10.10">
    <property type="entry name" value="Winged helix-like DNA-binding domain superfamily/Winged helix DNA-binding domain"/>
    <property type="match status" value="1"/>
</dbReference>
<dbReference type="Proteomes" id="UP000515163">
    <property type="component" value="Unplaced"/>
</dbReference>
<dbReference type="InterPro" id="IPR036390">
    <property type="entry name" value="WH_DNA-bd_sf"/>
</dbReference>
<evidence type="ECO:0000256" key="1">
    <source>
        <dbReference type="ARBA" id="ARBA00004123"/>
    </source>
</evidence>
<dbReference type="GeneID" id="116302888"/>
<comment type="subcellular location">
    <subcellularLocation>
        <location evidence="1">Nucleus</location>
    </subcellularLocation>
</comment>
<evidence type="ECO:0000256" key="5">
    <source>
        <dbReference type="RuleBase" id="RU004020"/>
    </source>
</evidence>
<dbReference type="SMART" id="SM00415">
    <property type="entry name" value="HSF"/>
    <property type="match status" value="1"/>
</dbReference>
<evidence type="ECO:0000259" key="7">
    <source>
        <dbReference type="SMART" id="SM00415"/>
    </source>
</evidence>
<protein>
    <submittedName>
        <fullName evidence="9">Transcription factor SFL1-like</fullName>
    </submittedName>
</protein>
<feature type="compositionally biased region" description="Low complexity" evidence="6">
    <location>
        <begin position="179"/>
        <end position="191"/>
    </location>
</feature>
<organism evidence="8 9">
    <name type="scientific">Actinia tenebrosa</name>
    <name type="common">Australian red waratah sea anemone</name>
    <dbReference type="NCBI Taxonomy" id="6105"/>
    <lineage>
        <taxon>Eukaryota</taxon>
        <taxon>Metazoa</taxon>
        <taxon>Cnidaria</taxon>
        <taxon>Anthozoa</taxon>
        <taxon>Hexacorallia</taxon>
        <taxon>Actiniaria</taxon>
        <taxon>Actiniidae</taxon>
        <taxon>Actinia</taxon>
    </lineage>
</organism>
<evidence type="ECO:0000313" key="8">
    <source>
        <dbReference type="Proteomes" id="UP000515163"/>
    </source>
</evidence>
<dbReference type="SUPFAM" id="SSF46785">
    <property type="entry name" value="Winged helix' DNA-binding domain"/>
    <property type="match status" value="1"/>
</dbReference>
<gene>
    <name evidence="9" type="primary">LOC116302888</name>
</gene>
<keyword evidence="4" id="KW-0539">Nucleus</keyword>
<name>A0A6P8INR5_ACTTE</name>
<dbReference type="InParanoid" id="A0A6P8INR5"/>
<keyword evidence="3" id="KW-0238">DNA-binding</keyword>